<feature type="compositionally biased region" description="Low complexity" evidence="12">
    <location>
        <begin position="1163"/>
        <end position="1182"/>
    </location>
</feature>
<dbReference type="OrthoDB" id="5870269at2759"/>
<organism evidence="14 15">
    <name type="scientific">Bursaphelenchus okinawaensis</name>
    <dbReference type="NCBI Taxonomy" id="465554"/>
    <lineage>
        <taxon>Eukaryota</taxon>
        <taxon>Metazoa</taxon>
        <taxon>Ecdysozoa</taxon>
        <taxon>Nematoda</taxon>
        <taxon>Chromadorea</taxon>
        <taxon>Rhabditida</taxon>
        <taxon>Tylenchina</taxon>
        <taxon>Tylenchomorpha</taxon>
        <taxon>Aphelenchoidea</taxon>
        <taxon>Aphelenchoididae</taxon>
        <taxon>Bursaphelenchus</taxon>
    </lineage>
</organism>
<dbReference type="FunFam" id="3.40.630.30:FF:000001">
    <property type="entry name" value="Histone acetyltransferase"/>
    <property type="match status" value="1"/>
</dbReference>
<evidence type="ECO:0000259" key="13">
    <source>
        <dbReference type="PROSITE" id="PS51726"/>
    </source>
</evidence>
<dbReference type="Pfam" id="PF01853">
    <property type="entry name" value="MOZ_SAS"/>
    <property type="match status" value="1"/>
</dbReference>
<dbReference type="GO" id="GO:0003682">
    <property type="term" value="F:chromatin binding"/>
    <property type="evidence" value="ECO:0007669"/>
    <property type="project" value="TreeGrafter"/>
</dbReference>
<protein>
    <recommendedName>
        <fullName evidence="3">histone acetyltransferase</fullName>
        <ecNumber evidence="3">2.3.1.48</ecNumber>
    </recommendedName>
</protein>
<dbReference type="InterPro" id="IPR002717">
    <property type="entry name" value="HAT_MYST-type"/>
</dbReference>
<feature type="compositionally biased region" description="Basic residues" evidence="12">
    <location>
        <begin position="902"/>
        <end position="911"/>
    </location>
</feature>
<evidence type="ECO:0000256" key="11">
    <source>
        <dbReference type="PIRSR" id="PIRSR602717-51"/>
    </source>
</evidence>
<feature type="active site" description="Proton donor/acceptor" evidence="11">
    <location>
        <position position="731"/>
    </location>
</feature>
<evidence type="ECO:0000313" key="14">
    <source>
        <dbReference type="EMBL" id="CAD5221525.1"/>
    </source>
</evidence>
<feature type="compositionally biased region" description="Polar residues" evidence="12">
    <location>
        <begin position="1562"/>
        <end position="1573"/>
    </location>
</feature>
<dbReference type="GO" id="GO:0003712">
    <property type="term" value="F:transcription coregulator activity"/>
    <property type="evidence" value="ECO:0007669"/>
    <property type="project" value="TreeGrafter"/>
</dbReference>
<evidence type="ECO:0000256" key="4">
    <source>
        <dbReference type="ARBA" id="ARBA00022679"/>
    </source>
</evidence>
<dbReference type="GO" id="GO:0005634">
    <property type="term" value="C:nucleus"/>
    <property type="evidence" value="ECO:0007669"/>
    <property type="project" value="UniProtKB-SubCell"/>
</dbReference>
<keyword evidence="10" id="KW-0539">Nucleus</keyword>
<dbReference type="Gene3D" id="1.10.10.10">
    <property type="entry name" value="Winged helix-like DNA-binding domain superfamily/Winged helix DNA-binding domain"/>
    <property type="match status" value="1"/>
</dbReference>
<feature type="compositionally biased region" description="Polar residues" evidence="12">
    <location>
        <begin position="1707"/>
        <end position="1718"/>
    </location>
</feature>
<feature type="compositionally biased region" description="Low complexity" evidence="12">
    <location>
        <begin position="206"/>
        <end position="220"/>
    </location>
</feature>
<sequence length="1867" mass="208281">MVKRAGRGLSVKDLPDHLAELLRQNDVKGTPLTRTEVSTQLAKEHGTSRENTEKALDALIQMHKIVEVATESGSTPVFHDLLRFKMSRERRLRIGPNTDLFSVVRKSLIEKSARSSQYAMSVSEIHDYVQLTYQLEGNSDEHLFAGIMKTVKAMLKRDLVEEKVPLHNNDSKYFATSSLMLNTSLPALDPKPSTSAHAPLEVSLDNNASSCSPSPNSSSSFKRREKRLSEASQQNSDASKTELKSLQDSLSSYFTPSNSRRSRVAQSSFSLEHFQSMDEDKLGPLEIDVNRSLDLKSEDDGSVTSPTRHHADRLLDSLSPYFSANTERRRKHEKGEYKQLCNGIPLKKKGRSSDNGVKDVLHDVKNDEEMDHVHRHTPSVSSMCGENADVSRVSPALKRKHSSFDSEDLSIPSHSVTPSDCASPSKRRPRKLANRTSANLLKRARQHQARLAHSLKLNGTSRKERSTSNVNNSSRKSRLTAEPVHSTVISNSAVKITSPLRKSGSFSPVKFLMEPSTSKENASPVKIRKEDEEMFNKAHKIVQDRMDRNTKAMAEKGENAITIPKIRIGRYEIESLYSSPYPAEYAGVPLLYICEHCLMYMASDDRHKKKCRSVFPPGNEIYRKDNISVFEVDGNTARVYCRNLCLLAKLFMDHKTLYFDVEPFLFYVCVIRDKFGLHFAGYFSKEKYSHQKFNLACIVTLPAYQNNGIGRFLIDFSYLISRQESMLGTPERPLSDLGRIAYESYWRTAIFEFLYRKRQKGPTETLSLNDISRGTGIAFYDAVEVLVSEGFLNEKDGQLEWFFDWPRIEKHWETAKANPKRIWIDETKLRWTPRVYTPTIDMIGRSPIMSPVRLGLSRENDPNTQQVLASAACRRLFSPDKNRRRSEPEDQNQQSAKDSAASRKRQNRKNSKAAVLAPKNQLQLLTDDELDTNPPNKNSSSFVGPKHRQNAKDSRRAIPSSSSDDTDDDDFKLVGSAERRRSRPGRRPSAAAKNDKKRQQRETAKASDEADSSNSEWSRPASPAADKKRKAKEIVEMMEVSSEEELPTPKPRQPAATGKKGKPSAAKKTGKGKKSRKAGSDSDNDQTYTVGRPPGKKGTGKRPGRPPLGDKGRKGVGKKIENITDSKTSKTDGKANGKPAETEDKSSAKGLTLQVEKSALAVTAPTSEASSRTTSPRPSTSTNLHLTLNESDDDDEANRSDLSPSPGPLSGRGNRISLVAETMNMGGEPDTVNMGGEPDDEDESHQQFAATPKAPKPHMIEDEYSNHVGEGEDGLGQNLPELPLAELPRSLGHQNLSEIPLSELPQNLSDLPQSLSHNSSLQSNIDLHSQEPALTAASYTNATELAYQQPWQIQSKADYQHGNKADYQHSNNSEYQHKASMQEYDHHKNTYNPHKASLDYQHKNMFNHKSSVPDFRQNPEFSQQKSLDYAQIPYNGQYQHQEGNNQYSRERNGQYQSVPQPELYQEPRMVNNSKALECAAPILSNLPLNQPVLEQTDENVPMPILEKEIETRVQDDNTPVQDEEGLDAPPPLSPEMAKANEATDNGPPVLDSNPGPSRKRSSNPAQISEPQIQVNDRMDNLAIDCEQAKSQADVHFNSNDFSKIQRKNVHQSPILQPNSNSPANYKPSSLPQQPQIFSPSAQIHTPNSHQPLSQNSTSTASETMPNTCEMLSPPNLSKPEVANYNIPPQPTTQSFSPPKMKEKKTSIAATTTSHQSSQARRRNTTDGSTQKPIHRTDSGQMNANLPGFPFMPPYVPNGLGNMPNSFPINYTNQMPNQYDYMQNNANYLWNNYQFNAALPQNVAKPAGFPNPAMANQMDVTAMPYYNPLQPNAATPQMPPANGAVASNFVNFANALANPSASSSYYYG</sequence>
<dbReference type="InterPro" id="IPR050603">
    <property type="entry name" value="MYST_HAT"/>
</dbReference>
<keyword evidence="8" id="KW-0156">Chromatin regulator</keyword>
<dbReference type="GO" id="GO:0006357">
    <property type="term" value="P:regulation of transcription by RNA polymerase II"/>
    <property type="evidence" value="ECO:0007669"/>
    <property type="project" value="TreeGrafter"/>
</dbReference>
<feature type="compositionally biased region" description="Polar residues" evidence="12">
    <location>
        <begin position="1612"/>
        <end position="1666"/>
    </location>
</feature>
<feature type="compositionally biased region" description="Basic and acidic residues" evidence="12">
    <location>
        <begin position="877"/>
        <end position="888"/>
    </location>
</feature>
<dbReference type="Gene3D" id="3.30.60.60">
    <property type="entry name" value="N-acetyl transferase-like"/>
    <property type="match status" value="1"/>
</dbReference>
<evidence type="ECO:0000256" key="3">
    <source>
        <dbReference type="ARBA" id="ARBA00013184"/>
    </source>
</evidence>
<dbReference type="Gene3D" id="3.40.630.30">
    <property type="match status" value="1"/>
</dbReference>
<feature type="region of interest" description="Disordered" evidence="12">
    <location>
        <begin position="1511"/>
        <end position="1573"/>
    </location>
</feature>
<keyword evidence="6" id="KW-0863">Zinc-finger</keyword>
<dbReference type="EMBL" id="CAJFCW020000004">
    <property type="protein sequence ID" value="CAG9115158.1"/>
    <property type="molecule type" value="Genomic_DNA"/>
</dbReference>
<dbReference type="EMBL" id="CAJFDH010000004">
    <property type="protein sequence ID" value="CAD5221525.1"/>
    <property type="molecule type" value="Genomic_DNA"/>
</dbReference>
<feature type="compositionally biased region" description="Low complexity" evidence="12">
    <location>
        <begin position="1054"/>
        <end position="1067"/>
    </location>
</feature>
<comment type="subcellular location">
    <subcellularLocation>
        <location evidence="1">Nucleus</location>
    </subcellularLocation>
</comment>
<evidence type="ECO:0000256" key="9">
    <source>
        <dbReference type="ARBA" id="ARBA00022990"/>
    </source>
</evidence>
<dbReference type="Proteomes" id="UP000614601">
    <property type="component" value="Unassembled WGS sequence"/>
</dbReference>
<evidence type="ECO:0000256" key="10">
    <source>
        <dbReference type="ARBA" id="ARBA00023242"/>
    </source>
</evidence>
<gene>
    <name evidence="14" type="ORF">BOKJ2_LOCUS9488</name>
</gene>
<keyword evidence="4" id="KW-0808">Transferase</keyword>
<feature type="region of interest" description="Disordered" evidence="12">
    <location>
        <begin position="367"/>
        <end position="483"/>
    </location>
</feature>
<evidence type="ECO:0000256" key="8">
    <source>
        <dbReference type="ARBA" id="ARBA00022853"/>
    </source>
</evidence>
<evidence type="ECO:0000256" key="1">
    <source>
        <dbReference type="ARBA" id="ARBA00004123"/>
    </source>
</evidence>
<dbReference type="InterPro" id="IPR036388">
    <property type="entry name" value="WH-like_DNA-bd_sf"/>
</dbReference>
<feature type="domain" description="MYST-type HAT" evidence="13">
    <location>
        <begin position="558"/>
        <end position="833"/>
    </location>
</feature>
<dbReference type="EC" id="2.3.1.48" evidence="3"/>
<dbReference type="GO" id="GO:0010484">
    <property type="term" value="F:histone H3 acetyltransferase activity"/>
    <property type="evidence" value="ECO:0007669"/>
    <property type="project" value="TreeGrafter"/>
</dbReference>
<proteinExistence type="inferred from homology"/>
<keyword evidence="7" id="KW-0862">Zinc</keyword>
<accession>A0A811L1A1</accession>
<keyword evidence="5" id="KW-0479">Metal-binding</keyword>
<comment type="caution">
    <text evidence="14">The sequence shown here is derived from an EMBL/GenBank/DDBJ whole genome shotgun (WGS) entry which is preliminary data.</text>
</comment>
<evidence type="ECO:0000256" key="7">
    <source>
        <dbReference type="ARBA" id="ARBA00022833"/>
    </source>
</evidence>
<feature type="region of interest" description="Disordered" evidence="12">
    <location>
        <begin position="1612"/>
        <end position="1741"/>
    </location>
</feature>
<dbReference type="InterPro" id="IPR040706">
    <property type="entry name" value="Zf-MYST"/>
</dbReference>
<dbReference type="PANTHER" id="PTHR10615:SF217">
    <property type="entry name" value="HISTONE ACETYLTRANSFERASE"/>
    <property type="match status" value="1"/>
</dbReference>
<dbReference type="SUPFAM" id="SSF55729">
    <property type="entry name" value="Acyl-CoA N-acyltransferases (Nat)"/>
    <property type="match status" value="1"/>
</dbReference>
<feature type="compositionally biased region" description="Basic residues" evidence="12">
    <location>
        <begin position="1068"/>
        <end position="1077"/>
    </location>
</feature>
<feature type="region of interest" description="Disordered" evidence="12">
    <location>
        <begin position="874"/>
        <end position="1259"/>
    </location>
</feature>
<evidence type="ECO:0000256" key="12">
    <source>
        <dbReference type="SAM" id="MobiDB-lite"/>
    </source>
</evidence>
<reference evidence="14" key="1">
    <citation type="submission" date="2020-09" db="EMBL/GenBank/DDBJ databases">
        <authorList>
            <person name="Kikuchi T."/>
        </authorList>
    </citation>
    <scope>NUCLEOTIDE SEQUENCE</scope>
    <source>
        <strain evidence="14">SH1</strain>
    </source>
</reference>
<dbReference type="InterPro" id="IPR016181">
    <property type="entry name" value="Acyl_CoA_acyltransferase"/>
</dbReference>
<feature type="region of interest" description="Disordered" evidence="12">
    <location>
        <begin position="204"/>
        <end position="244"/>
    </location>
</feature>
<dbReference type="GO" id="GO:0070776">
    <property type="term" value="C:MOZ/MORF histone acetyltransferase complex"/>
    <property type="evidence" value="ECO:0007669"/>
    <property type="project" value="TreeGrafter"/>
</dbReference>
<dbReference type="PANTHER" id="PTHR10615">
    <property type="entry name" value="HISTONE ACETYLTRANSFERASE"/>
    <property type="match status" value="1"/>
</dbReference>
<dbReference type="Pfam" id="PF17772">
    <property type="entry name" value="zf-MYST"/>
    <property type="match status" value="1"/>
</dbReference>
<feature type="compositionally biased region" description="Basic and acidic residues" evidence="12">
    <location>
        <begin position="1108"/>
        <end position="1147"/>
    </location>
</feature>
<evidence type="ECO:0000313" key="15">
    <source>
        <dbReference type="Proteomes" id="UP000614601"/>
    </source>
</evidence>
<keyword evidence="15" id="KW-1185">Reference proteome</keyword>
<evidence type="ECO:0000256" key="5">
    <source>
        <dbReference type="ARBA" id="ARBA00022723"/>
    </source>
</evidence>
<dbReference type="GO" id="GO:0008270">
    <property type="term" value="F:zinc ion binding"/>
    <property type="evidence" value="ECO:0007669"/>
    <property type="project" value="UniProtKB-KW"/>
</dbReference>
<feature type="compositionally biased region" description="Low complexity" evidence="12">
    <location>
        <begin position="1202"/>
        <end position="1211"/>
    </location>
</feature>
<feature type="compositionally biased region" description="Polar residues" evidence="12">
    <location>
        <begin position="933"/>
        <end position="942"/>
    </location>
</feature>
<evidence type="ECO:0000256" key="6">
    <source>
        <dbReference type="ARBA" id="ARBA00022771"/>
    </source>
</evidence>
<dbReference type="Proteomes" id="UP000783686">
    <property type="component" value="Unassembled WGS sequence"/>
</dbReference>
<name>A0A811L1A1_9BILA</name>
<comment type="similarity">
    <text evidence="2">Belongs to the MYST (SAS/MOZ) family.</text>
</comment>
<dbReference type="PROSITE" id="PS51726">
    <property type="entry name" value="MYST_HAT"/>
    <property type="match status" value="1"/>
</dbReference>
<feature type="compositionally biased region" description="Basic residues" evidence="12">
    <location>
        <begin position="1094"/>
        <end position="1104"/>
    </location>
</feature>
<evidence type="ECO:0000256" key="2">
    <source>
        <dbReference type="ARBA" id="ARBA00010107"/>
    </source>
</evidence>
<keyword evidence="9" id="KW-0007">Acetylation</keyword>
<feature type="compositionally biased region" description="Polar residues" evidence="12">
    <location>
        <begin position="412"/>
        <end position="422"/>
    </location>
</feature>